<evidence type="ECO:0000256" key="7">
    <source>
        <dbReference type="RuleBase" id="RU000682"/>
    </source>
</evidence>
<dbReference type="SUPFAM" id="SSF46689">
    <property type="entry name" value="Homeodomain-like"/>
    <property type="match status" value="1"/>
</dbReference>
<dbReference type="InterPro" id="IPR001356">
    <property type="entry name" value="HD"/>
</dbReference>
<feature type="region of interest" description="Disordered" evidence="8">
    <location>
        <begin position="389"/>
        <end position="409"/>
    </location>
</feature>
<keyword evidence="4 6" id="KW-0371">Homeobox</keyword>
<accession>A0A0C2F9D3</accession>
<feature type="compositionally biased region" description="Low complexity" evidence="8">
    <location>
        <begin position="139"/>
        <end position="152"/>
    </location>
</feature>
<reference evidence="10 11" key="1">
    <citation type="journal article" date="2014" name="BMC Genomics">
        <title>Comparative genomics of the major fungal agents of human and animal Sporotrichosis: Sporothrix schenckii and Sporothrix brasiliensis.</title>
        <authorList>
            <person name="Teixeira M.M."/>
            <person name="de Almeida L.G."/>
            <person name="Kubitschek-Barreira P."/>
            <person name="Alves F.L."/>
            <person name="Kioshima E.S."/>
            <person name="Abadio A.K."/>
            <person name="Fernandes L."/>
            <person name="Derengowski L.S."/>
            <person name="Ferreira K.S."/>
            <person name="Souza R.C."/>
            <person name="Ruiz J.C."/>
            <person name="de Andrade N.C."/>
            <person name="Paes H.C."/>
            <person name="Nicola A.M."/>
            <person name="Albuquerque P."/>
            <person name="Gerber A.L."/>
            <person name="Martins V.P."/>
            <person name="Peconick L.D."/>
            <person name="Neto A.V."/>
            <person name="Chaucanez C.B."/>
            <person name="Silva P.A."/>
            <person name="Cunha O.L."/>
            <person name="de Oliveira F.F."/>
            <person name="dos Santos T.C."/>
            <person name="Barros A.L."/>
            <person name="Soares M.A."/>
            <person name="de Oliveira L.M."/>
            <person name="Marini M.M."/>
            <person name="Villalobos-Duno H."/>
            <person name="Cunha M.M."/>
            <person name="de Hoog S."/>
            <person name="da Silveira J.F."/>
            <person name="Henrissat B."/>
            <person name="Nino-Vega G.A."/>
            <person name="Cisalpino P.S."/>
            <person name="Mora-Montes H.M."/>
            <person name="Almeida S.R."/>
            <person name="Stajich J.E."/>
            <person name="Lopes-Bezerra L.M."/>
            <person name="Vasconcelos A.T."/>
            <person name="Felipe M.S."/>
        </authorList>
    </citation>
    <scope>NUCLEOTIDE SEQUENCE [LARGE SCALE GENOMIC DNA]</scope>
    <source>
        <strain evidence="10 11">5110</strain>
    </source>
</reference>
<comment type="similarity">
    <text evidence="2">Belongs to the engrailed homeobox family.</text>
</comment>
<feature type="region of interest" description="Disordered" evidence="8">
    <location>
        <begin position="193"/>
        <end position="214"/>
    </location>
</feature>
<evidence type="ECO:0000256" key="3">
    <source>
        <dbReference type="ARBA" id="ARBA00023125"/>
    </source>
</evidence>
<feature type="domain" description="Homeobox" evidence="9">
    <location>
        <begin position="65"/>
        <end position="125"/>
    </location>
</feature>
<keyword evidence="3 6" id="KW-0238">DNA-binding</keyword>
<keyword evidence="11" id="KW-1185">Reference proteome</keyword>
<evidence type="ECO:0000313" key="10">
    <source>
        <dbReference type="EMBL" id="KIH87658.1"/>
    </source>
</evidence>
<evidence type="ECO:0000256" key="8">
    <source>
        <dbReference type="SAM" id="MobiDB-lite"/>
    </source>
</evidence>
<dbReference type="OrthoDB" id="6159439at2759"/>
<evidence type="ECO:0000256" key="4">
    <source>
        <dbReference type="ARBA" id="ARBA00023155"/>
    </source>
</evidence>
<dbReference type="PROSITE" id="PS50071">
    <property type="entry name" value="HOMEOBOX_2"/>
    <property type="match status" value="1"/>
</dbReference>
<protein>
    <submittedName>
        <fullName evidence="10">Homeobox transcription factor</fullName>
    </submittedName>
</protein>
<name>A0A0C2F9D3_9PEZI</name>
<evidence type="ECO:0000256" key="5">
    <source>
        <dbReference type="ARBA" id="ARBA00023242"/>
    </source>
</evidence>
<organism evidence="10 11">
    <name type="scientific">Sporothrix brasiliensis 5110</name>
    <dbReference type="NCBI Taxonomy" id="1398154"/>
    <lineage>
        <taxon>Eukaryota</taxon>
        <taxon>Fungi</taxon>
        <taxon>Dikarya</taxon>
        <taxon>Ascomycota</taxon>
        <taxon>Pezizomycotina</taxon>
        <taxon>Sordariomycetes</taxon>
        <taxon>Sordariomycetidae</taxon>
        <taxon>Ophiostomatales</taxon>
        <taxon>Ophiostomataceae</taxon>
        <taxon>Sporothrix</taxon>
    </lineage>
</organism>
<dbReference type="VEuPathDB" id="FungiDB:SPBR_04777"/>
<dbReference type="AlphaFoldDB" id="A0A0C2F9D3"/>
<dbReference type="GeneID" id="63677975"/>
<feature type="region of interest" description="Disordered" evidence="8">
    <location>
        <begin position="631"/>
        <end position="659"/>
    </location>
</feature>
<comment type="caution">
    <text evidence="10">The sequence shown here is derived from an EMBL/GenBank/DDBJ whole genome shotgun (WGS) entry which is preliminary data.</text>
</comment>
<feature type="compositionally biased region" description="Low complexity" evidence="8">
    <location>
        <begin position="194"/>
        <end position="205"/>
    </location>
</feature>
<dbReference type="Gene3D" id="1.10.10.60">
    <property type="entry name" value="Homeodomain-like"/>
    <property type="match status" value="1"/>
</dbReference>
<dbReference type="Pfam" id="PF00046">
    <property type="entry name" value="Homeodomain"/>
    <property type="match status" value="1"/>
</dbReference>
<comment type="subcellular location">
    <subcellularLocation>
        <location evidence="1 6 7">Nucleus</location>
    </subcellularLocation>
</comment>
<gene>
    <name evidence="10" type="ORF">SPBR_04777</name>
</gene>
<sequence length="659" mass="70956">MNYTTMLHGMPQVGMPFAAVQRPSDINQPRHTSYQYTYGGEPLYLFPHMHSQHRNMTEAQMALVAKQVDPKPRLGKDEVQLLENEFQKNPKPSSLRKREIAELLKVDNPRINNWFQNRRAKAKQMARRGDVTVQEDVSPSESSPTEQPEESSMVNEYLGPQTQILPLRASSAAFPTAKQPPLAIYPLANDGNTAAGQSASPSAPSIEEYPSPKSLTFHTTTATITDGSRDAPLFVPVMNGAYLASSHHNNGSYSSHTSPQAIMDTEHLSEHQGFEQSLGAYIPFTTDMGVDNVMANVDVDSFQAELLRADDVPQLDEDLVVLPSYEVPLLDDTLSQNMSAAPSPGSAHSPASAISDLRFKSPPPPANIATRRNKGIPAMLNSTALRSSAFGPKTSVDTGNKRLDGSTPSIRRISSATGLMANRIQKPSIPAAPRSPLYLEHNQEALLQSLQTSAAVEASGGPPLVRSLSNSTSSVSPGEAMVSTNGMASSGSSDDEHLMPFGSSAANHNPYFATQSTLKTPPGTPGFHGLMHAGAGEHQHMMDSHWRFVPQDEALLTPSLGSFGSEDFSMLQAAPRYVMNSQPPTPSVHQSLGHGYFPLQLQTGAVSGAAGVPSQAQYTFPGEAYMIPGSSGTLSPGRSKVKQFQFTPNVTPQDYNGEK</sequence>
<dbReference type="CDD" id="cd00086">
    <property type="entry name" value="homeodomain"/>
    <property type="match status" value="1"/>
</dbReference>
<dbReference type="GO" id="GO:0000981">
    <property type="term" value="F:DNA-binding transcription factor activity, RNA polymerase II-specific"/>
    <property type="evidence" value="ECO:0007669"/>
    <property type="project" value="InterPro"/>
</dbReference>
<evidence type="ECO:0000259" key="9">
    <source>
        <dbReference type="PROSITE" id="PS50071"/>
    </source>
</evidence>
<evidence type="ECO:0000313" key="11">
    <source>
        <dbReference type="Proteomes" id="UP000031575"/>
    </source>
</evidence>
<dbReference type="InterPro" id="IPR017970">
    <property type="entry name" value="Homeobox_CS"/>
</dbReference>
<dbReference type="PANTHER" id="PTHR24341:SF6">
    <property type="entry name" value="HOMEOBOX PROTEIN INVECTED"/>
    <property type="match status" value="1"/>
</dbReference>
<dbReference type="PROSITE" id="PS00027">
    <property type="entry name" value="HOMEOBOX_1"/>
    <property type="match status" value="1"/>
</dbReference>
<keyword evidence="5 6" id="KW-0539">Nucleus</keyword>
<feature type="region of interest" description="Disordered" evidence="8">
    <location>
        <begin position="119"/>
        <end position="153"/>
    </location>
</feature>
<dbReference type="SMART" id="SM00389">
    <property type="entry name" value="HOX"/>
    <property type="match status" value="1"/>
</dbReference>
<evidence type="ECO:0000256" key="1">
    <source>
        <dbReference type="ARBA" id="ARBA00004123"/>
    </source>
</evidence>
<dbReference type="EMBL" id="AWTV01000010">
    <property type="protein sequence ID" value="KIH87658.1"/>
    <property type="molecule type" value="Genomic_DNA"/>
</dbReference>
<dbReference type="Proteomes" id="UP000031575">
    <property type="component" value="Unassembled WGS sequence"/>
</dbReference>
<dbReference type="HOGENOM" id="CLU_023864_0_0_1"/>
<dbReference type="PANTHER" id="PTHR24341">
    <property type="entry name" value="HOMEOBOX PROTEIN ENGRAILED"/>
    <property type="match status" value="1"/>
</dbReference>
<feature type="DNA-binding region" description="Homeobox" evidence="6">
    <location>
        <begin position="67"/>
        <end position="126"/>
    </location>
</feature>
<proteinExistence type="inferred from homology"/>
<dbReference type="RefSeq" id="XP_040615668.1">
    <property type="nucleotide sequence ID" value="XM_040763054.1"/>
</dbReference>
<dbReference type="InterPro" id="IPR050720">
    <property type="entry name" value="Engrailed_Homeobox_TFs"/>
</dbReference>
<evidence type="ECO:0000256" key="2">
    <source>
        <dbReference type="ARBA" id="ARBA00010896"/>
    </source>
</evidence>
<evidence type="ECO:0000256" key="6">
    <source>
        <dbReference type="PROSITE-ProRule" id="PRU00108"/>
    </source>
</evidence>
<dbReference type="InterPro" id="IPR009057">
    <property type="entry name" value="Homeodomain-like_sf"/>
</dbReference>
<dbReference type="GO" id="GO:0016586">
    <property type="term" value="C:RSC-type complex"/>
    <property type="evidence" value="ECO:0007669"/>
    <property type="project" value="TreeGrafter"/>
</dbReference>
<dbReference type="GO" id="GO:0003677">
    <property type="term" value="F:DNA binding"/>
    <property type="evidence" value="ECO:0007669"/>
    <property type="project" value="UniProtKB-UniRule"/>
</dbReference>